<feature type="domain" description="Carbohydrate kinase PfkB" evidence="3">
    <location>
        <begin position="266"/>
        <end position="362"/>
    </location>
</feature>
<dbReference type="Gene3D" id="3.40.1190.20">
    <property type="match status" value="2"/>
</dbReference>
<name>J0WIK2_9ACTO</name>
<reference evidence="4 5" key="1">
    <citation type="submission" date="2012-05" db="EMBL/GenBank/DDBJ databases">
        <authorList>
            <person name="Harkins D.M."/>
            <person name="Madupu R."/>
            <person name="Durkin A.S."/>
            <person name="Torralba M."/>
            <person name="Methe B."/>
            <person name="Sutton G.G."/>
            <person name="Nelson K.E."/>
        </authorList>
    </citation>
    <scope>NUCLEOTIDE SEQUENCE [LARGE SCALE GENOMIC DNA]</scope>
    <source>
        <strain evidence="4 5">F0489</strain>
    </source>
</reference>
<dbReference type="PANTHER" id="PTHR42774:SF3">
    <property type="entry name" value="KETOHEXOKINASE"/>
    <property type="match status" value="1"/>
</dbReference>
<keyword evidence="1" id="KW-0808">Transferase</keyword>
<gene>
    <name evidence="4" type="ORF">HMPREF1318_2773</name>
</gene>
<dbReference type="InterPro" id="IPR029056">
    <property type="entry name" value="Ribokinase-like"/>
</dbReference>
<evidence type="ECO:0000313" key="4">
    <source>
        <dbReference type="EMBL" id="EJF36386.1"/>
    </source>
</evidence>
<dbReference type="OrthoDB" id="9795789at2"/>
<dbReference type="AlphaFoldDB" id="J0WIK2"/>
<evidence type="ECO:0000256" key="1">
    <source>
        <dbReference type="ARBA" id="ARBA00022679"/>
    </source>
</evidence>
<dbReference type="InterPro" id="IPR052562">
    <property type="entry name" value="Ketohexokinase-related"/>
</dbReference>
<dbReference type="RefSeq" id="WP_008734016.1">
    <property type="nucleotide sequence ID" value="NZ_AKFT01000222.1"/>
</dbReference>
<dbReference type="eggNOG" id="COG0524">
    <property type="taxonomic scope" value="Bacteria"/>
</dbReference>
<dbReference type="InterPro" id="IPR002173">
    <property type="entry name" value="Carboh/pur_kinase_PfkB_CS"/>
</dbReference>
<keyword evidence="2 4" id="KW-0418">Kinase</keyword>
<accession>J0WIK2</accession>
<proteinExistence type="predicted"/>
<keyword evidence="5" id="KW-1185">Reference proteome</keyword>
<dbReference type="PATRIC" id="fig|1125718.3.peg.2839"/>
<dbReference type="Proteomes" id="UP000002941">
    <property type="component" value="Unassembled WGS sequence"/>
</dbReference>
<protein>
    <submittedName>
        <fullName evidence="4">Carbohydrate kinase, PfkB domain protein</fullName>
    </submittedName>
</protein>
<comment type="caution">
    <text evidence="4">The sequence shown here is derived from an EMBL/GenBank/DDBJ whole genome shotgun (WGS) entry which is preliminary data.</text>
</comment>
<dbReference type="PROSITE" id="PS00584">
    <property type="entry name" value="PFKB_KINASES_2"/>
    <property type="match status" value="1"/>
</dbReference>
<dbReference type="PANTHER" id="PTHR42774">
    <property type="entry name" value="PHOSPHOTRANSFERASE SYSTEM TRANSPORT PROTEIN"/>
    <property type="match status" value="1"/>
</dbReference>
<evidence type="ECO:0000313" key="5">
    <source>
        <dbReference type="Proteomes" id="UP000002941"/>
    </source>
</evidence>
<evidence type="ECO:0000256" key="2">
    <source>
        <dbReference type="ARBA" id="ARBA00022777"/>
    </source>
</evidence>
<dbReference type="EMBL" id="AKFT01000222">
    <property type="protein sequence ID" value="EJF36386.1"/>
    <property type="molecule type" value="Genomic_DNA"/>
</dbReference>
<organism evidence="4 5">
    <name type="scientific">Actinomyces massiliensis F0489</name>
    <dbReference type="NCBI Taxonomy" id="1125718"/>
    <lineage>
        <taxon>Bacteria</taxon>
        <taxon>Bacillati</taxon>
        <taxon>Actinomycetota</taxon>
        <taxon>Actinomycetes</taxon>
        <taxon>Actinomycetales</taxon>
        <taxon>Actinomycetaceae</taxon>
        <taxon>Actinomyces</taxon>
    </lineage>
</organism>
<dbReference type="SUPFAM" id="SSF53613">
    <property type="entry name" value="Ribokinase-like"/>
    <property type="match status" value="1"/>
</dbReference>
<dbReference type="InterPro" id="IPR011611">
    <property type="entry name" value="PfkB_dom"/>
</dbReference>
<feature type="domain" description="Carbohydrate kinase PfkB" evidence="3">
    <location>
        <begin position="19"/>
        <end position="91"/>
    </location>
</feature>
<sequence length="373" mass="36894">MNAPDSPPPAARPVGLFCGLAVVDVIQLVEAPPAPDDKIVALDQIIAAGGPATNAAVAFAALGGRAILAAPVGAGPLADFVRADLAACGVELIDCSECSESTARPDCPDRLDRPEPAVTADAVDSAGAADAVEGLDGVSAVSAMSAVTSAAPMASGLSISSCTVTVATGQRSVVSTNARAGADPAPLERYASQVAAGRKSPPGIVLIDGHNPVLAAVGLDLAARVGVLSVMDAGSWKDDAANLPGCCDVVAASARFYPPGPSGLIAAPEDVAHWLLDAGAHGAVITRGADPALWWCSGARGAVAPPRVEAVDTLGAGDIFHGALAHGLVGARRGDIAGPVLGAAVERACAVAAASTELFGTRAWRQRVQGRGS</sequence>
<dbReference type="GO" id="GO:0016301">
    <property type="term" value="F:kinase activity"/>
    <property type="evidence" value="ECO:0007669"/>
    <property type="project" value="UniProtKB-KW"/>
</dbReference>
<dbReference type="Pfam" id="PF00294">
    <property type="entry name" value="PfkB"/>
    <property type="match status" value="2"/>
</dbReference>
<evidence type="ECO:0000259" key="3">
    <source>
        <dbReference type="Pfam" id="PF00294"/>
    </source>
</evidence>